<proteinExistence type="predicted"/>
<dbReference type="EMBL" id="SEOQ01000434">
    <property type="protein sequence ID" value="TFY63066.1"/>
    <property type="molecule type" value="Genomic_DNA"/>
</dbReference>
<comment type="caution">
    <text evidence="1">The sequence shown here is derived from an EMBL/GenBank/DDBJ whole genome shotgun (WGS) entry which is preliminary data.</text>
</comment>
<sequence length="140" mass="15940">MSSLSNTHLAFNRIPQSSNIPAAASAEMQNNDKLPLSKQGAAILKINQEFASACHRVKRGEITHAEFLRITSDCLDRARVQQEASWLLCEQARKGEISREEFGSKIGYSEEDWRKVRAKVERQMEVQRAEMEAEAHARFH</sequence>
<protein>
    <submittedName>
        <fullName evidence="1">Uncharacterized protein</fullName>
    </submittedName>
</protein>
<evidence type="ECO:0000313" key="2">
    <source>
        <dbReference type="Proteomes" id="UP000298327"/>
    </source>
</evidence>
<gene>
    <name evidence="1" type="ORF">EVG20_g6481</name>
</gene>
<accession>A0A4Y9YKH3</accession>
<reference evidence="1 2" key="1">
    <citation type="submission" date="2019-02" db="EMBL/GenBank/DDBJ databases">
        <title>Genome sequencing of the rare red list fungi Dentipellis fragilis.</title>
        <authorList>
            <person name="Buettner E."/>
            <person name="Kellner H."/>
        </authorList>
    </citation>
    <scope>NUCLEOTIDE SEQUENCE [LARGE SCALE GENOMIC DNA]</scope>
    <source>
        <strain evidence="1 2">DSM 105465</strain>
    </source>
</reference>
<organism evidence="1 2">
    <name type="scientific">Dentipellis fragilis</name>
    <dbReference type="NCBI Taxonomy" id="205917"/>
    <lineage>
        <taxon>Eukaryota</taxon>
        <taxon>Fungi</taxon>
        <taxon>Dikarya</taxon>
        <taxon>Basidiomycota</taxon>
        <taxon>Agaricomycotina</taxon>
        <taxon>Agaricomycetes</taxon>
        <taxon>Russulales</taxon>
        <taxon>Hericiaceae</taxon>
        <taxon>Dentipellis</taxon>
    </lineage>
</organism>
<dbReference type="AlphaFoldDB" id="A0A4Y9YKH3"/>
<evidence type="ECO:0000313" key="1">
    <source>
        <dbReference type="EMBL" id="TFY63066.1"/>
    </source>
</evidence>
<dbReference type="OrthoDB" id="10458350at2759"/>
<keyword evidence="2" id="KW-1185">Reference proteome</keyword>
<dbReference type="Proteomes" id="UP000298327">
    <property type="component" value="Unassembled WGS sequence"/>
</dbReference>
<name>A0A4Y9YKH3_9AGAM</name>